<reference evidence="6" key="1">
    <citation type="submission" date="2017-02" db="EMBL/GenBank/DDBJ databases">
        <title>Natronthermophilus aegyptiacus gen. nov.,sp. nov., an aerobic, extremely halophilic alkalithermophilic archaeon isolated from the athalassohaline Wadi An Natrun, Egypt.</title>
        <authorList>
            <person name="Zhao B."/>
        </authorList>
    </citation>
    <scope>NUCLEOTIDE SEQUENCE [LARGE SCALE GENOMIC DNA]</scope>
    <source>
        <strain evidence="6">JW/NM-HA 15</strain>
    </source>
</reference>
<keyword evidence="2" id="KW-0812">Transmembrane</keyword>
<accession>A0A2Z2HS21</accession>
<dbReference type="PANTHER" id="PTHR34512">
    <property type="entry name" value="CELL SURFACE PROTEIN"/>
    <property type="match status" value="1"/>
</dbReference>
<feature type="region of interest" description="Disordered" evidence="1">
    <location>
        <begin position="1"/>
        <end position="36"/>
    </location>
</feature>
<dbReference type="SUPFAM" id="SSF50998">
    <property type="entry name" value="Quinoprotein alcohol dehydrogenase-like"/>
    <property type="match status" value="2"/>
</dbReference>
<evidence type="ECO:0000313" key="6">
    <source>
        <dbReference type="Proteomes" id="UP000250088"/>
    </source>
</evidence>
<dbReference type="InterPro" id="IPR002372">
    <property type="entry name" value="PQQ_rpt_dom"/>
</dbReference>
<keyword evidence="6" id="KW-1185">Reference proteome</keyword>
<feature type="compositionally biased region" description="Low complexity" evidence="1">
    <location>
        <begin position="492"/>
        <end position="506"/>
    </location>
</feature>
<feature type="compositionally biased region" description="Polar residues" evidence="1">
    <location>
        <begin position="19"/>
        <end position="28"/>
    </location>
</feature>
<dbReference type="KEGG" id="naj:B1756_09825"/>
<evidence type="ECO:0000313" key="5">
    <source>
        <dbReference type="EMBL" id="ARS89996.1"/>
    </source>
</evidence>
<protein>
    <recommendedName>
        <fullName evidence="7">CARDB domain-containing protein</fullName>
    </recommendedName>
</protein>
<dbReference type="Gene3D" id="2.60.40.10">
    <property type="entry name" value="Immunoglobulins"/>
    <property type="match status" value="2"/>
</dbReference>
<gene>
    <name evidence="5" type="ORF">B1756_09825</name>
</gene>
<dbReference type="Proteomes" id="UP000250088">
    <property type="component" value="Chromosome"/>
</dbReference>
<sequence length="988" mass="104724">MGGISGVVADGETEDGWPQYQSDTTNTGAIDASGPEDELSTAWSALDDHVHSSPAIVDDVVYVGSNDGSVYALDADDGDENWSLEIGDGVDSSPVVDQGVVYVGNDSGGLFAIDADTGDEVWAHTFDVGGFTESAKAVSTPAISDGYVFAHVGNGLHAHDATDGAEQWNATSGHNSGTPPAPTVAGGVVYVGAGFDDHRGRGGYVRGFDVDDGTEVFSPTFWPQADGSPAVEDDTLYLGGGGATSGYMYAINVETESEEWRDDREGSKTAPTVVDETVYFGNSEAGIGSEYHVVALNATTNEEKWTFELAHRIDGSPAVVDGRVYATDYYGNVYTLDAESGDLLESTQLRDPDDSSTMFTSPVVTGDTVYLGANVFASDDDTFYALRDGDGLVSPDLEVASATLSDDELKADESVTITVKIANDGDAVGTHTAELEVDGDVEATETVSVDGGSTTEVTFTHTFDETGEFDVHVDGLEAGTVTVTADEESSQSPTPSVPSGSISGPSSLPPLDPVSEPVISVDPLESGAAVTVTDAVAHEPTAISLEDGAGTDDTSLTQLAVTPATDTDFDVTVVTSDDLSDDVDELPDDAALLQALEVESSLERDEIENATFEFVVTADELEERGLEPEDVTLYHDVDGEWVERETEIAAYPGDMWEEAGADHPEALFPGDHWAETEPAEDLFPGDHWTEAETAEDLFPGDHWEEAGVDDPDALFPEERIEAAEKAEDLFPGDHWAEAETAEDLFPGDHWEEAGVDDPDALFPGDTWEEAETAEDLFPSDTWEEAETAEDLFPGDTWEEAETAEDLFPGDTWEEAYPGDMWDTVTYEAETPHFSAFALAADRPGLEVDAPSISPTEPSAGEELTIETTVTNDRSTPDEIDLLLEVDGTVVTTKTVSLEPDEKRLVTFTHTFDEPGVFDVRVGDLEVGTVTVDAETDEDGTGDDAADEGGAAEDGTDGVPGFGVLVTVAVMLVVATLFAAVTRSTRPRP</sequence>
<dbReference type="InterPro" id="IPR018391">
    <property type="entry name" value="PQQ_b-propeller_rpt"/>
</dbReference>
<evidence type="ECO:0000256" key="2">
    <source>
        <dbReference type="SAM" id="Phobius"/>
    </source>
</evidence>
<feature type="region of interest" description="Disordered" evidence="1">
    <location>
        <begin position="933"/>
        <end position="957"/>
    </location>
</feature>
<dbReference type="InterPro" id="IPR013783">
    <property type="entry name" value="Ig-like_fold"/>
</dbReference>
<feature type="compositionally biased region" description="Acidic residues" evidence="1">
    <location>
        <begin position="933"/>
        <end position="955"/>
    </location>
</feature>
<evidence type="ECO:0000259" key="4">
    <source>
        <dbReference type="Pfam" id="PF13360"/>
    </source>
</evidence>
<evidence type="ECO:0000256" key="1">
    <source>
        <dbReference type="SAM" id="MobiDB-lite"/>
    </source>
</evidence>
<feature type="transmembrane region" description="Helical" evidence="2">
    <location>
        <begin position="961"/>
        <end position="980"/>
    </location>
</feature>
<feature type="region of interest" description="Disordered" evidence="1">
    <location>
        <begin position="483"/>
        <end position="517"/>
    </location>
</feature>
<dbReference type="Gene3D" id="2.130.10.10">
    <property type="entry name" value="YVTN repeat-like/Quinoprotein amine dehydrogenase"/>
    <property type="match status" value="1"/>
</dbReference>
<dbReference type="EMBL" id="CP019893">
    <property type="protein sequence ID" value="ARS89996.1"/>
    <property type="molecule type" value="Genomic_DNA"/>
</dbReference>
<dbReference type="SMART" id="SM00564">
    <property type="entry name" value="PQQ"/>
    <property type="match status" value="7"/>
</dbReference>
<feature type="domain" description="CARDB" evidence="3">
    <location>
        <begin position="394"/>
        <end position="473"/>
    </location>
</feature>
<feature type="domain" description="Pyrrolo-quinoline quinone repeat" evidence="4">
    <location>
        <begin position="67"/>
        <end position="284"/>
    </location>
</feature>
<dbReference type="InterPro" id="IPR011635">
    <property type="entry name" value="CARDB"/>
</dbReference>
<proteinExistence type="predicted"/>
<evidence type="ECO:0000259" key="3">
    <source>
        <dbReference type="Pfam" id="PF07705"/>
    </source>
</evidence>
<dbReference type="InterPro" id="IPR015943">
    <property type="entry name" value="WD40/YVTN_repeat-like_dom_sf"/>
</dbReference>
<keyword evidence="2" id="KW-0472">Membrane</keyword>
<feature type="domain" description="Pyrrolo-quinoline quinone repeat" evidence="4">
    <location>
        <begin position="292"/>
        <end position="391"/>
    </location>
</feature>
<organism evidence="5 6">
    <name type="scientific">Natrarchaeobaculum aegyptiacum</name>
    <dbReference type="NCBI Taxonomy" id="745377"/>
    <lineage>
        <taxon>Archaea</taxon>
        <taxon>Methanobacteriati</taxon>
        <taxon>Methanobacteriota</taxon>
        <taxon>Stenosarchaea group</taxon>
        <taxon>Halobacteria</taxon>
        <taxon>Halobacteriales</taxon>
        <taxon>Natrialbaceae</taxon>
        <taxon>Natrarchaeobaculum</taxon>
    </lineage>
</organism>
<keyword evidence="2" id="KW-1133">Transmembrane helix</keyword>
<dbReference type="InterPro" id="IPR011047">
    <property type="entry name" value="Quinoprotein_ADH-like_sf"/>
</dbReference>
<evidence type="ECO:0008006" key="7">
    <source>
        <dbReference type="Google" id="ProtNLM"/>
    </source>
</evidence>
<feature type="domain" description="CARDB" evidence="3">
    <location>
        <begin position="843"/>
        <end position="921"/>
    </location>
</feature>
<name>A0A2Z2HS21_9EURY</name>
<dbReference type="Gene3D" id="2.140.10.10">
    <property type="entry name" value="Quinoprotein alcohol dehydrogenase-like superfamily"/>
    <property type="match status" value="1"/>
</dbReference>
<dbReference type="AlphaFoldDB" id="A0A2Z2HS21"/>
<dbReference type="Pfam" id="PF07705">
    <property type="entry name" value="CARDB"/>
    <property type="match status" value="2"/>
</dbReference>
<dbReference type="PANTHER" id="PTHR34512:SF30">
    <property type="entry name" value="OUTER MEMBRANE PROTEIN ASSEMBLY FACTOR BAMB"/>
    <property type="match status" value="1"/>
</dbReference>
<dbReference type="Pfam" id="PF13360">
    <property type="entry name" value="PQQ_2"/>
    <property type="match status" value="2"/>
</dbReference>